<dbReference type="InterPro" id="IPR000477">
    <property type="entry name" value="RT_dom"/>
</dbReference>
<organism evidence="3 4">
    <name type="scientific">Necator americanus</name>
    <name type="common">Human hookworm</name>
    <dbReference type="NCBI Taxonomy" id="51031"/>
    <lineage>
        <taxon>Eukaryota</taxon>
        <taxon>Metazoa</taxon>
        <taxon>Ecdysozoa</taxon>
        <taxon>Nematoda</taxon>
        <taxon>Chromadorea</taxon>
        <taxon>Rhabditida</taxon>
        <taxon>Rhabditina</taxon>
        <taxon>Rhabditomorpha</taxon>
        <taxon>Strongyloidea</taxon>
        <taxon>Ancylostomatidae</taxon>
        <taxon>Bunostominae</taxon>
        <taxon>Necator</taxon>
    </lineage>
</organism>
<sequence length="280" mass="32255">MRNGVFRCYCIVNDVSNDSAMQAVFELLTEHQSSINMYGFSVEQLMVVLRECLKCTVFRWSGNYFAQIRGLAMGQRLAPTLAIAFMAKIEAPIWETRPLLYCRYIDDCFLVCSSQAEMDNCFKILNEQSEYIKFTRDKPKGEWLPFLNVQVHISNRTHRTKWYRKPSSKNILVHFLSAHPTQVKRSVVRNIFRTATSVCTGREERRESIELARKIAVSNGYTPMRSITKRAETRNKSGMEKVPFCVPFISDEASTAIRRCLRKAKLEESVATVELPPSNL</sequence>
<dbReference type="PANTHER" id="PTHR21301:SF10">
    <property type="entry name" value="REVERSE TRANSCRIPTASE DOMAIN-CONTAINING PROTEIN"/>
    <property type="match status" value="1"/>
</dbReference>
<dbReference type="Pfam" id="PF26215">
    <property type="entry name" value="HTH_animal"/>
    <property type="match status" value="1"/>
</dbReference>
<dbReference type="PANTHER" id="PTHR21301">
    <property type="entry name" value="REVERSE TRANSCRIPTASE"/>
    <property type="match status" value="1"/>
</dbReference>
<proteinExistence type="predicted"/>
<comment type="caution">
    <text evidence="3">The sequence shown here is derived from an EMBL/GenBank/DDBJ whole genome shotgun (WGS) entry which is preliminary data.</text>
</comment>
<feature type="domain" description="Reverse transcriptase" evidence="1">
    <location>
        <begin position="39"/>
        <end position="135"/>
    </location>
</feature>
<evidence type="ECO:0000313" key="3">
    <source>
        <dbReference type="EMBL" id="KAK6750984.1"/>
    </source>
</evidence>
<dbReference type="EMBL" id="JAVFWL010000004">
    <property type="protein sequence ID" value="KAK6750984.1"/>
    <property type="molecule type" value="Genomic_DNA"/>
</dbReference>
<dbReference type="InterPro" id="IPR043502">
    <property type="entry name" value="DNA/RNA_pol_sf"/>
</dbReference>
<protein>
    <recommendedName>
        <fullName evidence="5">Reverse transcriptase domain-containing protein</fullName>
    </recommendedName>
</protein>
<feature type="domain" description="Helix-turn-helix" evidence="2">
    <location>
        <begin position="171"/>
        <end position="228"/>
    </location>
</feature>
<gene>
    <name evidence="3" type="primary">Necator_chrIV.g16058</name>
    <name evidence="3" type="ORF">RB195_002762</name>
</gene>
<evidence type="ECO:0008006" key="5">
    <source>
        <dbReference type="Google" id="ProtNLM"/>
    </source>
</evidence>
<keyword evidence="4" id="KW-1185">Reference proteome</keyword>
<dbReference type="Proteomes" id="UP001303046">
    <property type="component" value="Unassembled WGS sequence"/>
</dbReference>
<evidence type="ECO:0000259" key="1">
    <source>
        <dbReference type="Pfam" id="PF00078"/>
    </source>
</evidence>
<dbReference type="InterPro" id="IPR058912">
    <property type="entry name" value="HTH_animal"/>
</dbReference>
<evidence type="ECO:0000259" key="2">
    <source>
        <dbReference type="Pfam" id="PF26215"/>
    </source>
</evidence>
<reference evidence="3 4" key="1">
    <citation type="submission" date="2023-08" db="EMBL/GenBank/DDBJ databases">
        <title>A Necator americanus chromosomal reference genome.</title>
        <authorList>
            <person name="Ilik V."/>
            <person name="Petrzelkova K.J."/>
            <person name="Pardy F."/>
            <person name="Fuh T."/>
            <person name="Niatou-Singa F.S."/>
            <person name="Gouil Q."/>
            <person name="Baker L."/>
            <person name="Ritchie M.E."/>
            <person name="Jex A.R."/>
            <person name="Gazzola D."/>
            <person name="Li H."/>
            <person name="Toshio Fujiwara R."/>
            <person name="Zhan B."/>
            <person name="Aroian R.V."/>
            <person name="Pafco B."/>
            <person name="Schwarz E.M."/>
        </authorList>
    </citation>
    <scope>NUCLEOTIDE SEQUENCE [LARGE SCALE GENOMIC DNA]</scope>
    <source>
        <strain evidence="3 4">Aroian</strain>
        <tissue evidence="3">Whole animal</tissue>
    </source>
</reference>
<accession>A0ABR1DKS1</accession>
<dbReference type="Pfam" id="PF00078">
    <property type="entry name" value="RVT_1"/>
    <property type="match status" value="1"/>
</dbReference>
<dbReference type="SUPFAM" id="SSF56672">
    <property type="entry name" value="DNA/RNA polymerases"/>
    <property type="match status" value="1"/>
</dbReference>
<name>A0ABR1DKS1_NECAM</name>
<evidence type="ECO:0000313" key="4">
    <source>
        <dbReference type="Proteomes" id="UP001303046"/>
    </source>
</evidence>